<evidence type="ECO:0000256" key="1">
    <source>
        <dbReference type="SAM" id="MobiDB-lite"/>
    </source>
</evidence>
<evidence type="ECO:0000313" key="3">
    <source>
        <dbReference type="Proteomes" id="UP000838412"/>
    </source>
</evidence>
<feature type="compositionally biased region" description="Low complexity" evidence="1">
    <location>
        <begin position="130"/>
        <end position="151"/>
    </location>
</feature>
<dbReference type="AlphaFoldDB" id="A0A8J9ZB16"/>
<name>A0A8J9ZB16_BRALA</name>
<sequence>MKKRQALPLNVIEVFEFPETSSIDPPPRKALAINTWTGNKTAWSSFPTRGHNLTKGERNLIEGQCRNMHPKILEGLGEKKYSARHLPLEVHRKHSDRTLSRSPRSPVEERSDENGLTVPKTPELWSRMATARSEMSPRSSSAGSSWDWDSDTTMRGHSGRFSAMLVPADYPSRKNRPKSVHTPLCPCVKCRGERNPSQASVSDVGSAFEESLSEEPIGNVPGVNVVPEISVAPAAAARQNSDNTDTKH</sequence>
<gene>
    <name evidence="2" type="primary">Hypp8882</name>
    <name evidence="2" type="ORF">BLAG_LOCUS11284</name>
</gene>
<accession>A0A8J9ZB16</accession>
<reference evidence="2" key="1">
    <citation type="submission" date="2022-01" db="EMBL/GenBank/DDBJ databases">
        <authorList>
            <person name="Braso-Vives M."/>
        </authorList>
    </citation>
    <scope>NUCLEOTIDE SEQUENCE</scope>
</reference>
<dbReference type="Proteomes" id="UP000838412">
    <property type="component" value="Chromosome 18"/>
</dbReference>
<dbReference type="EMBL" id="OV696703">
    <property type="protein sequence ID" value="CAH1250625.1"/>
    <property type="molecule type" value="Genomic_DNA"/>
</dbReference>
<keyword evidence="3" id="KW-1185">Reference proteome</keyword>
<feature type="region of interest" description="Disordered" evidence="1">
    <location>
        <begin position="88"/>
        <end position="151"/>
    </location>
</feature>
<protein>
    <submittedName>
        <fullName evidence="2">Hypp8882 protein</fullName>
    </submittedName>
</protein>
<organism evidence="2 3">
    <name type="scientific">Branchiostoma lanceolatum</name>
    <name type="common">Common lancelet</name>
    <name type="synonym">Amphioxus lanceolatum</name>
    <dbReference type="NCBI Taxonomy" id="7740"/>
    <lineage>
        <taxon>Eukaryota</taxon>
        <taxon>Metazoa</taxon>
        <taxon>Chordata</taxon>
        <taxon>Cephalochordata</taxon>
        <taxon>Leptocardii</taxon>
        <taxon>Amphioxiformes</taxon>
        <taxon>Branchiostomatidae</taxon>
        <taxon>Branchiostoma</taxon>
    </lineage>
</organism>
<evidence type="ECO:0000313" key="2">
    <source>
        <dbReference type="EMBL" id="CAH1250625.1"/>
    </source>
</evidence>
<dbReference type="OrthoDB" id="10358592at2759"/>
<proteinExistence type="predicted"/>